<keyword evidence="3" id="KW-0808">Transferase</keyword>
<reference evidence="19 20" key="1">
    <citation type="submission" date="2016-10" db="EMBL/GenBank/DDBJ databases">
        <authorList>
            <person name="de Groot N.N."/>
        </authorList>
    </citation>
    <scope>NUCLEOTIDE SEQUENCE [LARGE SCALE GENOMIC DNA]</scope>
    <source>
        <strain evidence="19 20">Z108</strain>
    </source>
</reference>
<keyword evidence="2" id="KW-0328">Glycosyltransferase</keyword>
<dbReference type="GO" id="GO:0032153">
    <property type="term" value="C:cell division site"/>
    <property type="evidence" value="ECO:0007669"/>
    <property type="project" value="TreeGrafter"/>
</dbReference>
<evidence type="ECO:0000256" key="2">
    <source>
        <dbReference type="ARBA" id="ARBA00022676"/>
    </source>
</evidence>
<comment type="function">
    <text evidence="16">Peptidoglycan polymerase that is essential for cell division.</text>
</comment>
<evidence type="ECO:0000256" key="4">
    <source>
        <dbReference type="ARBA" id="ARBA00022692"/>
    </source>
</evidence>
<evidence type="ECO:0000256" key="15">
    <source>
        <dbReference type="ARBA" id="ARBA00049902"/>
    </source>
</evidence>
<dbReference type="GO" id="GO:0005886">
    <property type="term" value="C:plasma membrane"/>
    <property type="evidence" value="ECO:0007669"/>
    <property type="project" value="TreeGrafter"/>
</dbReference>
<keyword evidence="6" id="KW-0573">Peptidoglycan synthesis</keyword>
<feature type="transmembrane region" description="Helical" evidence="18">
    <location>
        <begin position="164"/>
        <end position="183"/>
    </location>
</feature>
<feature type="transmembrane region" description="Helical" evidence="18">
    <location>
        <begin position="339"/>
        <end position="360"/>
    </location>
</feature>
<proteinExistence type="inferred from homology"/>
<evidence type="ECO:0000256" key="8">
    <source>
        <dbReference type="ARBA" id="ARBA00023136"/>
    </source>
</evidence>
<keyword evidence="4 18" id="KW-0812">Transmembrane</keyword>
<dbReference type="Proteomes" id="UP000183639">
    <property type="component" value="Unassembled WGS sequence"/>
</dbReference>
<feature type="transmembrane region" description="Helical" evidence="18">
    <location>
        <begin position="77"/>
        <end position="98"/>
    </location>
</feature>
<evidence type="ECO:0000256" key="12">
    <source>
        <dbReference type="ARBA" id="ARBA00041185"/>
    </source>
</evidence>
<dbReference type="Pfam" id="PF01098">
    <property type="entry name" value="FTSW_RODA_SPOVE"/>
    <property type="match status" value="1"/>
</dbReference>
<evidence type="ECO:0000256" key="18">
    <source>
        <dbReference type="SAM" id="Phobius"/>
    </source>
</evidence>
<dbReference type="InterPro" id="IPR001182">
    <property type="entry name" value="FtsW/RodA"/>
</dbReference>
<keyword evidence="19" id="KW-0131">Cell cycle</keyword>
<dbReference type="PANTHER" id="PTHR30474:SF2">
    <property type="entry name" value="PEPTIDOGLYCAN GLYCOSYLTRANSFERASE FTSW-RELATED"/>
    <property type="match status" value="1"/>
</dbReference>
<dbReference type="GO" id="GO:0009252">
    <property type="term" value="P:peptidoglycan biosynthetic process"/>
    <property type="evidence" value="ECO:0007669"/>
    <property type="project" value="UniProtKB-KW"/>
</dbReference>
<dbReference type="GO" id="GO:0015648">
    <property type="term" value="F:lipid-linked peptidoglycan transporter activity"/>
    <property type="evidence" value="ECO:0007669"/>
    <property type="project" value="TreeGrafter"/>
</dbReference>
<evidence type="ECO:0000256" key="10">
    <source>
        <dbReference type="ARBA" id="ARBA00033270"/>
    </source>
</evidence>
<protein>
    <recommendedName>
        <fullName evidence="12">Probable peptidoglycan glycosyltransferase FtsW</fullName>
        <ecNumber evidence="14">2.4.99.28</ecNumber>
    </recommendedName>
    <alternativeName>
        <fullName evidence="13">Cell division protein FtsW</fullName>
    </alternativeName>
    <alternativeName>
        <fullName evidence="10">Cell wall polymerase</fullName>
    </alternativeName>
    <alternativeName>
        <fullName evidence="9">Peptidoglycan polymerase</fullName>
    </alternativeName>
</protein>
<dbReference type="GO" id="GO:0008360">
    <property type="term" value="P:regulation of cell shape"/>
    <property type="evidence" value="ECO:0007669"/>
    <property type="project" value="UniProtKB-KW"/>
</dbReference>
<evidence type="ECO:0000313" key="19">
    <source>
        <dbReference type="EMBL" id="SFH88439.1"/>
    </source>
</evidence>
<keyword evidence="8 18" id="KW-0472">Membrane</keyword>
<feature type="transmembrane region" description="Helical" evidence="18">
    <location>
        <begin position="190"/>
        <end position="208"/>
    </location>
</feature>
<organism evidence="19 20">
    <name type="scientific">Selenomonas ruminantium</name>
    <dbReference type="NCBI Taxonomy" id="971"/>
    <lineage>
        <taxon>Bacteria</taxon>
        <taxon>Bacillati</taxon>
        <taxon>Bacillota</taxon>
        <taxon>Negativicutes</taxon>
        <taxon>Selenomonadales</taxon>
        <taxon>Selenomonadaceae</taxon>
        <taxon>Selenomonas</taxon>
    </lineage>
</organism>
<keyword evidence="19" id="KW-0132">Cell division</keyword>
<dbReference type="EMBL" id="FOQK01000007">
    <property type="protein sequence ID" value="SFH88439.1"/>
    <property type="molecule type" value="Genomic_DNA"/>
</dbReference>
<name>A0A1I3DPE1_SELRU</name>
<comment type="subcellular location">
    <subcellularLocation>
        <location evidence="1">Membrane</location>
        <topology evidence="1">Multi-pass membrane protein</topology>
    </subcellularLocation>
</comment>
<sequence>MRIRKTMWNNDAEPILVIMIILIVLGTINVFSSSFVIATTDYENPYYFLIRHAVWLVVGFIAFVICRKVNYRRWRDWMPMLLIGMILALAAVLVVGMSVNGARRWLGVGPLSFQPAEFAKLVSLMLAAAILSVQVKAGRPASVMNLQFALIMLMAGLTELEPDMGTACIILGVPLIMAFVVGMTPAMTKGVLLAIPLGVVGLITLQPYRLNRVRIMLDPWSDAQGIGYQTVQSLSTIGSGGFWGMGLGDGVSKYEYLPEAHTDFAFAIFCQEHGYVGALMVFLLFALLIFFCVRIANRAADEFGQILAMGIMLLILGQALANLAMVGGMFAVVGVPLPFISYGGSSLLVTMIAMGMLLNICDHGRAPDYGDAAGRKTEAVKGKPGQEAASSRPQLRLVK</sequence>
<dbReference type="GO" id="GO:0051301">
    <property type="term" value="P:cell division"/>
    <property type="evidence" value="ECO:0007669"/>
    <property type="project" value="UniProtKB-KW"/>
</dbReference>
<feature type="transmembrane region" description="Helical" evidence="18">
    <location>
        <begin position="46"/>
        <end position="65"/>
    </location>
</feature>
<evidence type="ECO:0000256" key="6">
    <source>
        <dbReference type="ARBA" id="ARBA00022984"/>
    </source>
</evidence>
<evidence type="ECO:0000256" key="14">
    <source>
        <dbReference type="ARBA" id="ARBA00044770"/>
    </source>
</evidence>
<feature type="transmembrane region" description="Helical" evidence="18">
    <location>
        <begin position="12"/>
        <end position="40"/>
    </location>
</feature>
<evidence type="ECO:0000256" key="17">
    <source>
        <dbReference type="SAM" id="MobiDB-lite"/>
    </source>
</evidence>
<evidence type="ECO:0000256" key="16">
    <source>
        <dbReference type="ARBA" id="ARBA00049966"/>
    </source>
</evidence>
<keyword evidence="5" id="KW-0133">Cell shape</keyword>
<dbReference type="EC" id="2.4.99.28" evidence="14"/>
<evidence type="ECO:0000256" key="13">
    <source>
        <dbReference type="ARBA" id="ARBA00041418"/>
    </source>
</evidence>
<gene>
    <name evidence="19" type="ORF">SAMN04487861_10754</name>
</gene>
<evidence type="ECO:0000313" key="20">
    <source>
        <dbReference type="Proteomes" id="UP000183639"/>
    </source>
</evidence>
<comment type="catalytic activity">
    <reaction evidence="15">
        <text>[GlcNAc-(1-&gt;4)-Mur2Ac(oyl-L-Ala-gamma-D-Glu-L-Lys-D-Ala-D-Ala)](n)-di-trans,octa-cis-undecaprenyl diphosphate + beta-D-GlcNAc-(1-&gt;4)-Mur2Ac(oyl-L-Ala-gamma-D-Glu-L-Lys-D-Ala-D-Ala)-di-trans,octa-cis-undecaprenyl diphosphate = [GlcNAc-(1-&gt;4)-Mur2Ac(oyl-L-Ala-gamma-D-Glu-L-Lys-D-Ala-D-Ala)](n+1)-di-trans,octa-cis-undecaprenyl diphosphate + di-trans,octa-cis-undecaprenyl diphosphate + H(+)</text>
        <dbReference type="Rhea" id="RHEA:23708"/>
        <dbReference type="Rhea" id="RHEA-COMP:9602"/>
        <dbReference type="Rhea" id="RHEA-COMP:9603"/>
        <dbReference type="ChEBI" id="CHEBI:15378"/>
        <dbReference type="ChEBI" id="CHEBI:58405"/>
        <dbReference type="ChEBI" id="CHEBI:60033"/>
        <dbReference type="ChEBI" id="CHEBI:78435"/>
        <dbReference type="EC" id="2.4.99.28"/>
    </reaction>
</comment>
<dbReference type="PANTHER" id="PTHR30474">
    <property type="entry name" value="CELL CYCLE PROTEIN"/>
    <property type="match status" value="1"/>
</dbReference>
<keyword evidence="7 18" id="KW-1133">Transmembrane helix</keyword>
<feature type="transmembrane region" description="Helical" evidence="18">
    <location>
        <begin position="307"/>
        <end position="333"/>
    </location>
</feature>
<dbReference type="GO" id="GO:0008955">
    <property type="term" value="F:peptidoglycan glycosyltransferase activity"/>
    <property type="evidence" value="ECO:0007669"/>
    <property type="project" value="UniProtKB-EC"/>
</dbReference>
<dbReference type="AlphaFoldDB" id="A0A1I3DPE1"/>
<dbReference type="RefSeq" id="WP_075442747.1">
    <property type="nucleotide sequence ID" value="NZ_FOQK01000007.1"/>
</dbReference>
<evidence type="ECO:0000256" key="9">
    <source>
        <dbReference type="ARBA" id="ARBA00032370"/>
    </source>
</evidence>
<feature type="region of interest" description="Disordered" evidence="17">
    <location>
        <begin position="376"/>
        <end position="399"/>
    </location>
</feature>
<evidence type="ECO:0000256" key="1">
    <source>
        <dbReference type="ARBA" id="ARBA00004141"/>
    </source>
</evidence>
<evidence type="ECO:0000256" key="7">
    <source>
        <dbReference type="ARBA" id="ARBA00022989"/>
    </source>
</evidence>
<accession>A0A1I3DPE1</accession>
<dbReference type="OrthoDB" id="9812661at2"/>
<feature type="transmembrane region" description="Helical" evidence="18">
    <location>
        <begin position="275"/>
        <end position="295"/>
    </location>
</feature>
<evidence type="ECO:0000256" key="3">
    <source>
        <dbReference type="ARBA" id="ARBA00022679"/>
    </source>
</evidence>
<comment type="similarity">
    <text evidence="11">Belongs to the SEDS family. FtsW subfamily.</text>
</comment>
<evidence type="ECO:0000256" key="11">
    <source>
        <dbReference type="ARBA" id="ARBA00038053"/>
    </source>
</evidence>
<evidence type="ECO:0000256" key="5">
    <source>
        <dbReference type="ARBA" id="ARBA00022960"/>
    </source>
</evidence>